<proteinExistence type="predicted"/>
<sequence>MTVIKIAKRQQSGTNKSAMSCALQKELAAIVDLCAHELRQVGDEFYWRYKLLEILLKNYKTATEIK</sequence>
<reference evidence="2" key="2">
    <citation type="submission" date="2019-02" db="EMBL/GenBank/DDBJ databases">
        <title>Opniocepnalus argus Var Kimnra genome.</title>
        <authorList>
            <person name="Zhou C."/>
            <person name="Xiao S."/>
        </authorList>
    </citation>
    <scope>NUCLEOTIDE SEQUENCE [LARGE SCALE GENOMIC DNA]</scope>
</reference>
<gene>
    <name evidence="1" type="ORF">EXN66_Car017601</name>
</gene>
<dbReference type="AlphaFoldDB" id="A0A6G1QHW2"/>
<dbReference type="Proteomes" id="UP000503349">
    <property type="component" value="Chromosome 17"/>
</dbReference>
<evidence type="ECO:0000313" key="1">
    <source>
        <dbReference type="EMBL" id="KAF3701913.1"/>
    </source>
</evidence>
<evidence type="ECO:0000313" key="2">
    <source>
        <dbReference type="Proteomes" id="UP000503349"/>
    </source>
</evidence>
<keyword evidence="2" id="KW-1185">Reference proteome</keyword>
<name>A0A6G1QHW2_CHAAH</name>
<dbReference type="EMBL" id="CM015728">
    <property type="protein sequence ID" value="KAF3701913.1"/>
    <property type="molecule type" value="Genomic_DNA"/>
</dbReference>
<organism evidence="1 2">
    <name type="scientific">Channa argus</name>
    <name type="common">Northern snakehead</name>
    <name type="synonym">Ophicephalus argus</name>
    <dbReference type="NCBI Taxonomy" id="215402"/>
    <lineage>
        <taxon>Eukaryota</taxon>
        <taxon>Metazoa</taxon>
        <taxon>Chordata</taxon>
        <taxon>Craniata</taxon>
        <taxon>Vertebrata</taxon>
        <taxon>Euteleostomi</taxon>
        <taxon>Actinopterygii</taxon>
        <taxon>Neopterygii</taxon>
        <taxon>Teleostei</taxon>
        <taxon>Neoteleostei</taxon>
        <taxon>Acanthomorphata</taxon>
        <taxon>Anabantaria</taxon>
        <taxon>Anabantiformes</taxon>
        <taxon>Channoidei</taxon>
        <taxon>Channidae</taxon>
        <taxon>Channa</taxon>
    </lineage>
</organism>
<accession>A0A6G1QHW2</accession>
<evidence type="ECO:0008006" key="3">
    <source>
        <dbReference type="Google" id="ProtNLM"/>
    </source>
</evidence>
<reference evidence="1 2" key="1">
    <citation type="submission" date="2019-02" db="EMBL/GenBank/DDBJ databases">
        <title>Opniocepnalus argus genome.</title>
        <authorList>
            <person name="Zhou C."/>
            <person name="Xiao S."/>
        </authorList>
    </citation>
    <scope>NUCLEOTIDE SEQUENCE [LARGE SCALE GENOMIC DNA]</scope>
    <source>
        <strain evidence="1">OARG1902GOOAL</strain>
        <tissue evidence="1">Muscle</tissue>
    </source>
</reference>
<protein>
    <recommendedName>
        <fullName evidence="3">Phorbol-12-myristate-13-acetate-induced protein 1</fullName>
    </recommendedName>
</protein>